<comment type="caution">
    <text evidence="3">The sequence shown here is derived from an EMBL/GenBank/DDBJ whole genome shotgun (WGS) entry which is preliminary data.</text>
</comment>
<evidence type="ECO:0000256" key="1">
    <source>
        <dbReference type="SAM" id="SignalP"/>
    </source>
</evidence>
<evidence type="ECO:0000259" key="2">
    <source>
        <dbReference type="Pfam" id="PF13472"/>
    </source>
</evidence>
<keyword evidence="4" id="KW-1185">Reference proteome</keyword>
<dbReference type="Pfam" id="PF03659">
    <property type="entry name" value="Glyco_hydro_71"/>
    <property type="match status" value="1"/>
</dbReference>
<feature type="domain" description="SGNH hydrolase-type esterase" evidence="2">
    <location>
        <begin position="919"/>
        <end position="1059"/>
    </location>
</feature>
<protein>
    <submittedName>
        <fullName evidence="3">Mutanase</fullName>
    </submittedName>
</protein>
<dbReference type="SUPFAM" id="SSF52266">
    <property type="entry name" value="SGNH hydrolase"/>
    <property type="match status" value="1"/>
</dbReference>
<dbReference type="EMBL" id="MNBE01000297">
    <property type="protein sequence ID" value="OKP11145.1"/>
    <property type="molecule type" value="Genomic_DNA"/>
</dbReference>
<dbReference type="PANTHER" id="PTHR37981">
    <property type="entry name" value="LIPASE 2"/>
    <property type="match status" value="1"/>
</dbReference>
<dbReference type="InterPro" id="IPR037460">
    <property type="entry name" value="SEST-like"/>
</dbReference>
<dbReference type="GO" id="GO:0051118">
    <property type="term" value="F:glucan endo-1,3-alpha-glucosidase activity"/>
    <property type="evidence" value="ECO:0007669"/>
    <property type="project" value="InterPro"/>
</dbReference>
<keyword evidence="1" id="KW-0732">Signal</keyword>
<accession>A0A1Q5UF91</accession>
<dbReference type="Gene3D" id="3.20.20.80">
    <property type="entry name" value="Glycosidases"/>
    <property type="match status" value="1"/>
</dbReference>
<dbReference type="OrthoDB" id="1046782at2759"/>
<dbReference type="InterPro" id="IPR036514">
    <property type="entry name" value="SGNH_hydro_sf"/>
</dbReference>
<dbReference type="GO" id="GO:0008237">
    <property type="term" value="F:metallopeptidase activity"/>
    <property type="evidence" value="ECO:0007669"/>
    <property type="project" value="InterPro"/>
</dbReference>
<dbReference type="CDD" id="cd01823">
    <property type="entry name" value="SEST_like"/>
    <property type="match status" value="1"/>
</dbReference>
<dbReference type="STRING" id="1316194.A0A1Q5UF91"/>
<dbReference type="PANTHER" id="PTHR37981:SF1">
    <property type="entry name" value="SGNH HYDROLASE-TYPE ESTERASE DOMAIN-CONTAINING PROTEIN"/>
    <property type="match status" value="1"/>
</dbReference>
<proteinExistence type="predicted"/>
<dbReference type="InterPro" id="IPR005197">
    <property type="entry name" value="Glyco_hydro_71"/>
</dbReference>
<dbReference type="SUPFAM" id="SSF55486">
    <property type="entry name" value="Metalloproteases ('zincins'), catalytic domain"/>
    <property type="match status" value="1"/>
</dbReference>
<reference evidence="3 4" key="1">
    <citation type="submission" date="2016-10" db="EMBL/GenBank/DDBJ databases">
        <title>Genome sequence of the ascomycete fungus Penicillium subrubescens.</title>
        <authorList>
            <person name="De Vries R.P."/>
            <person name="Peng M."/>
            <person name="Dilokpimol A."/>
            <person name="Hilden K."/>
            <person name="Makela M.R."/>
            <person name="Grigoriev I."/>
            <person name="Riley R."/>
            <person name="Granchi Z."/>
        </authorList>
    </citation>
    <scope>NUCLEOTIDE SEQUENCE [LARGE SCALE GENOMIC DNA]</scope>
    <source>
        <strain evidence="3 4">CBS 132785</strain>
    </source>
</reference>
<dbReference type="Gene3D" id="3.40.390.10">
    <property type="entry name" value="Collagenase (Catalytic Domain)"/>
    <property type="match status" value="1"/>
</dbReference>
<sequence length="1298" mass="142731">MNWYAWLALVVASHLVHGTNAKAVFAHFMVTNSQNYTASDWESDMKLAKDAHIDAFALNMAWQDSTNDNSIKAAFDAAGSVGFKLFFSFDYAGNGPWSKDTVISMIQQYSSNGAYFLYNGKPFVSTFEGPGNADDWVEIKAQTNCYFIPDWSSVGAKPAAALANGVADGLFSWSAWPWGNQTMDTYTDASYFQYLEGKPYMMAISPWFYTNLPGYNKNWLWKGDSLWFDRWQELLGLDPMPEFVEIISWNDYGESHYIGPVYEKSMAAFNIGKAPFNYALDFPHDGWRDVLPFLIDLYKNGKADVTEDKVVVWYRPHPVSACSTGGTTLNTAQQLQIEFTPADGLEDRIFILALFTDGNHEVMVFSGGESSYYPTWESMPDGNGGAGLWFGTYPARPGKVAFELIYGDTQTGSLSGIDISSTCPQGFNNYNAWVGSFTGTLSDKATIFLEGDECIKGKGAYDFNDLCDFTCSYGYCPVGACTCEQLGSARTKPNATGVTGYPAEGRDANYEGLCSFACNYGYCPSKTCDTVEHTMPIPTVSDFLPPACIAGTGEGDSIGLCSYACNYGYCPINLCTCTATGPLIQPPPQTNMSGMAGPGHSNIFDNLCDFACSRGYCPEGTCEYNLDSEISTFRPNLNWGGTGAAICSVSQRPAILQEFRFAMWMAQSARDDLQTWSFYKTFFSENVRADPKFAKNAAGVYNNVVSMLDGSGFGLQITCNFTANPCTGPTPDIAFMNAGRKTMNICPGFFTNTRMTATADKFQNPPASIIDAHHTRSAVLLHEMTHSKFAMKTVHPSQAKDFAYGWESCKLLAEGTFNRGCQPYAGLKGNLCADTSDPSKDGICNADFSQINADTWAVVAAGIFFSNNVGTEVPLVPPSPTSAQAISELSTATTSECVQYNPLMFDHGSAFEISGVVSFGDSFAAGMGTGVTSSDKCRVGQSNYGDLIYQELQDTSISIEKKVCSGDTTTGLGRQIQEWSSQYSANLATLTMGGNDLGFSDIVWNCIVTPATWHFGSTYRQWCVEAEDKARALMNDQGETGLRHKLKTLYKQILEKGEEVDLSLFVTGYPEFFNQDTTDCDQSTFHYFWSGYNPPSDWWLNRMVYLTNDLRAELNLLVSQLNDVIMAAIRDANTEAGSTRVYYVDVQSKFYSHRWCEQGIHEPDSSAPNTYFFLSGWNDLPLDGDTVTSSDASDVSYLKQNGIDLPDPSNCETALGSDPDPWQKWLCLVSIAINQEPDGPIAWSYGNATQAIKDGDLNAQDVSDWYFTYQIKAFHPRSPGMGLYRDAILEKIDATIGH</sequence>
<dbReference type="CDD" id="cd11577">
    <property type="entry name" value="GH71"/>
    <property type="match status" value="1"/>
</dbReference>
<name>A0A1Q5UF91_9EURO</name>
<evidence type="ECO:0000313" key="4">
    <source>
        <dbReference type="Proteomes" id="UP000186955"/>
    </source>
</evidence>
<dbReference type="Pfam" id="PF13472">
    <property type="entry name" value="Lipase_GDSL_2"/>
    <property type="match status" value="1"/>
</dbReference>
<evidence type="ECO:0000313" key="3">
    <source>
        <dbReference type="EMBL" id="OKP11145.1"/>
    </source>
</evidence>
<dbReference type="Gene3D" id="3.40.50.1110">
    <property type="entry name" value="SGNH hydrolase"/>
    <property type="match status" value="1"/>
</dbReference>
<feature type="chain" id="PRO_5012298871" evidence="1">
    <location>
        <begin position="22"/>
        <end position="1298"/>
    </location>
</feature>
<gene>
    <name evidence="3" type="ORF">PENSUB_3345</name>
</gene>
<dbReference type="GO" id="GO:0016788">
    <property type="term" value="F:hydrolase activity, acting on ester bonds"/>
    <property type="evidence" value="ECO:0007669"/>
    <property type="project" value="InterPro"/>
</dbReference>
<feature type="signal peptide" evidence="1">
    <location>
        <begin position="1"/>
        <end position="21"/>
    </location>
</feature>
<organism evidence="3 4">
    <name type="scientific">Penicillium subrubescens</name>
    <dbReference type="NCBI Taxonomy" id="1316194"/>
    <lineage>
        <taxon>Eukaryota</taxon>
        <taxon>Fungi</taxon>
        <taxon>Dikarya</taxon>
        <taxon>Ascomycota</taxon>
        <taxon>Pezizomycotina</taxon>
        <taxon>Eurotiomycetes</taxon>
        <taxon>Eurotiomycetidae</taxon>
        <taxon>Eurotiales</taxon>
        <taxon>Aspergillaceae</taxon>
        <taxon>Penicillium</taxon>
    </lineage>
</organism>
<dbReference type="InterPro" id="IPR024079">
    <property type="entry name" value="MetalloPept_cat_dom_sf"/>
</dbReference>
<dbReference type="Proteomes" id="UP000186955">
    <property type="component" value="Unassembled WGS sequence"/>
</dbReference>
<dbReference type="GO" id="GO:0006629">
    <property type="term" value="P:lipid metabolic process"/>
    <property type="evidence" value="ECO:0007669"/>
    <property type="project" value="TreeGrafter"/>
</dbReference>
<dbReference type="InterPro" id="IPR013830">
    <property type="entry name" value="SGNH_hydro"/>
</dbReference>